<dbReference type="EMBL" id="BOOW01000032">
    <property type="protein sequence ID" value="GII95017.1"/>
    <property type="molecule type" value="Genomic_DNA"/>
</dbReference>
<keyword evidence="2" id="KW-1185">Reference proteome</keyword>
<dbReference type="Proteomes" id="UP000606172">
    <property type="component" value="Unassembled WGS sequence"/>
</dbReference>
<organism evidence="1 2">
    <name type="scientific">Sinosporangium siamense</name>
    <dbReference type="NCBI Taxonomy" id="1367973"/>
    <lineage>
        <taxon>Bacteria</taxon>
        <taxon>Bacillati</taxon>
        <taxon>Actinomycetota</taxon>
        <taxon>Actinomycetes</taxon>
        <taxon>Streptosporangiales</taxon>
        <taxon>Streptosporangiaceae</taxon>
        <taxon>Sinosporangium</taxon>
    </lineage>
</organism>
<dbReference type="AlphaFoldDB" id="A0A919RJK3"/>
<evidence type="ECO:0000313" key="1">
    <source>
        <dbReference type="EMBL" id="GII95017.1"/>
    </source>
</evidence>
<proteinExistence type="predicted"/>
<sequence>MAVLAVAAVLLAGTALYSDVFLLRSRLCLLFNLCGEAAPPLSASSAKASCREGGAHVVFGAAVKPCIRHSGKHLEIYTEVVSVTPDDPTEVTVWFWLVTADNVKTDLKSCTFTLSEGARHCGPEIVVPTTPGHYSAAADVTLHNEPSPKWMDNSASGMITKPIYWSGR</sequence>
<dbReference type="RefSeq" id="WP_204030045.1">
    <property type="nucleotide sequence ID" value="NZ_BOOW01000032.1"/>
</dbReference>
<reference evidence="1" key="1">
    <citation type="submission" date="2021-01" db="EMBL/GenBank/DDBJ databases">
        <title>Whole genome shotgun sequence of Sinosporangium siamense NBRC 109515.</title>
        <authorList>
            <person name="Komaki H."/>
            <person name="Tamura T."/>
        </authorList>
    </citation>
    <scope>NUCLEOTIDE SEQUENCE</scope>
    <source>
        <strain evidence="1">NBRC 109515</strain>
    </source>
</reference>
<protein>
    <submittedName>
        <fullName evidence="1">Uncharacterized protein</fullName>
    </submittedName>
</protein>
<accession>A0A919RJK3</accession>
<evidence type="ECO:0000313" key="2">
    <source>
        <dbReference type="Proteomes" id="UP000606172"/>
    </source>
</evidence>
<comment type="caution">
    <text evidence="1">The sequence shown here is derived from an EMBL/GenBank/DDBJ whole genome shotgun (WGS) entry which is preliminary data.</text>
</comment>
<name>A0A919RJK3_9ACTN</name>
<gene>
    <name evidence="1" type="ORF">Ssi02_52480</name>
</gene>